<sequence length="626" mass="69964">MYWHRRKPTVHPLNLYAQTSVYSMAFSLAAGVDLSSAAERLLRVGWARTSTTPAEASVRVAHRFKYVEKSQRDLDSIIDFMTRLNDQEVRMSSLLTAHPLLSAKIFLPALLRRKNIDAKEERSGSGRYDAQIAELASLRQAAAVAVEEAQILGGLRNAVDQFVYSYGYLESEPYVRLQARPAFVRWADDGVDGEPRQVMVWLTLHRSGAAILTLVFPNESLGDVGHLTALSSVTTQFLREVEVSSDIVGQCRPIFREKRLIDGVEQPAISEGAKTVVFSPAEDTQEQSYPFAPEDLGVLYLDSLLSVLGLTTSYWLWYTTLFCDGQKGCCLSLVEDHKTELGSVISRLGKGEVVLRGRALDEVLEDVMFQDSESLWLAVGNALHVRRRASTNVLFSQFAVVSAIEQYLLQFWQLTMIDEATSNPSQTRRKLLWAQMQLAAGLVEYKRRFHSQIQLQAVVDRLLGMSNADQLYERLKDRVNGLHAVSQAFVAEKRDRRAGFFTLLGLIGTVVFGLPALRDAITIVSGMFPQESVVVQFTQKTGGASALAVYTVALAALFLLIVAIIQFLGLQMHLPRRQSKKLAQIGIQWSQQPFNVVPSAHRIAWRHPTLPEGREERGPARSERSE</sequence>
<keyword evidence="2" id="KW-0812">Transmembrane</keyword>
<accession>A0A7W3IRR9</accession>
<protein>
    <submittedName>
        <fullName evidence="3">Uncharacterized protein</fullName>
    </submittedName>
</protein>
<name>A0A7W3IRR9_9ACTN</name>
<evidence type="ECO:0000313" key="3">
    <source>
        <dbReference type="EMBL" id="MBA8794064.1"/>
    </source>
</evidence>
<feature type="region of interest" description="Disordered" evidence="1">
    <location>
        <begin position="607"/>
        <end position="626"/>
    </location>
</feature>
<comment type="caution">
    <text evidence="3">The sequence shown here is derived from an EMBL/GenBank/DDBJ whole genome shotgun (WGS) entry which is preliminary data.</text>
</comment>
<evidence type="ECO:0000256" key="2">
    <source>
        <dbReference type="SAM" id="Phobius"/>
    </source>
</evidence>
<feature type="compositionally biased region" description="Basic and acidic residues" evidence="1">
    <location>
        <begin position="612"/>
        <end position="626"/>
    </location>
</feature>
<reference evidence="3 4" key="1">
    <citation type="submission" date="2020-07" db="EMBL/GenBank/DDBJ databases">
        <title>Sequencing the genomes of 1000 actinobacteria strains.</title>
        <authorList>
            <person name="Klenk H.-P."/>
        </authorList>
    </citation>
    <scope>NUCLEOTIDE SEQUENCE [LARGE SCALE GENOMIC DNA]</scope>
    <source>
        <strain evidence="3 4">DSM 100723</strain>
    </source>
</reference>
<evidence type="ECO:0000313" key="4">
    <source>
        <dbReference type="Proteomes" id="UP000523079"/>
    </source>
</evidence>
<proteinExistence type="predicted"/>
<keyword evidence="4" id="KW-1185">Reference proteome</keyword>
<gene>
    <name evidence="3" type="ORF">FHX74_001669</name>
</gene>
<evidence type="ECO:0000256" key="1">
    <source>
        <dbReference type="SAM" id="MobiDB-lite"/>
    </source>
</evidence>
<dbReference type="AlphaFoldDB" id="A0A7W3IRR9"/>
<feature type="transmembrane region" description="Helical" evidence="2">
    <location>
        <begin position="547"/>
        <end position="570"/>
    </location>
</feature>
<keyword evidence="2" id="KW-1133">Transmembrane helix</keyword>
<feature type="transmembrane region" description="Helical" evidence="2">
    <location>
        <begin position="498"/>
        <end position="517"/>
    </location>
</feature>
<dbReference type="Proteomes" id="UP000523079">
    <property type="component" value="Unassembled WGS sequence"/>
</dbReference>
<keyword evidence="2" id="KW-0472">Membrane</keyword>
<dbReference type="EMBL" id="JACGWT010000002">
    <property type="protein sequence ID" value="MBA8794064.1"/>
    <property type="molecule type" value="Genomic_DNA"/>
</dbReference>
<dbReference type="RefSeq" id="WP_182559586.1">
    <property type="nucleotide sequence ID" value="NZ_JACGWT010000002.1"/>
</dbReference>
<organism evidence="3 4">
    <name type="scientific">Microlunatus kandeliicorticis</name>
    <dbReference type="NCBI Taxonomy" id="1759536"/>
    <lineage>
        <taxon>Bacteria</taxon>
        <taxon>Bacillati</taxon>
        <taxon>Actinomycetota</taxon>
        <taxon>Actinomycetes</taxon>
        <taxon>Propionibacteriales</taxon>
        <taxon>Propionibacteriaceae</taxon>
        <taxon>Microlunatus</taxon>
    </lineage>
</organism>